<dbReference type="VEuPathDB" id="FungiDB:AAP_03868"/>
<keyword evidence="3" id="KW-1185">Reference proteome</keyword>
<evidence type="ECO:0000313" key="3">
    <source>
        <dbReference type="Proteomes" id="UP000242877"/>
    </source>
</evidence>
<proteinExistence type="predicted"/>
<evidence type="ECO:0000256" key="1">
    <source>
        <dbReference type="SAM" id="MobiDB-lite"/>
    </source>
</evidence>
<dbReference type="AlphaFoldDB" id="A0A167XQ84"/>
<comment type="caution">
    <text evidence="2">The sequence shown here is derived from an EMBL/GenBank/DDBJ whole genome shotgun (WGS) entry which is preliminary data.</text>
</comment>
<accession>A0A167XQ84</accession>
<gene>
    <name evidence="2" type="ORF">AAP_03868</name>
</gene>
<sequence>MAVGMLGEDVALTLKEMGILEVEVEVEGVKDKIEGSEEGEKKIGTGHGVKRKRGSNVTIVSVDENNDHNCEEKEIGVVRKSAVLEFAKKHRIDLMDPVREEGFIGEVASEEDDEEEEGEDGSDEGSDNEELIEE</sequence>
<dbReference type="OrthoDB" id="787137at2759"/>
<dbReference type="Proteomes" id="UP000242877">
    <property type="component" value="Unassembled WGS sequence"/>
</dbReference>
<reference evidence="2 3" key="1">
    <citation type="journal article" date="2016" name="Genome Biol. Evol.">
        <title>Divergent and convergent evolution of fungal pathogenicity.</title>
        <authorList>
            <person name="Shang Y."/>
            <person name="Xiao G."/>
            <person name="Zheng P."/>
            <person name="Cen K."/>
            <person name="Zhan S."/>
            <person name="Wang C."/>
        </authorList>
    </citation>
    <scope>NUCLEOTIDE SEQUENCE [LARGE SCALE GENOMIC DNA]</scope>
    <source>
        <strain evidence="2 3">ARSEF 7405</strain>
    </source>
</reference>
<protein>
    <submittedName>
        <fullName evidence="2">Uncharacterized protein</fullName>
    </submittedName>
</protein>
<feature type="compositionally biased region" description="Acidic residues" evidence="1">
    <location>
        <begin position="108"/>
        <end position="134"/>
    </location>
</feature>
<organism evidence="2 3">
    <name type="scientific">Ascosphaera apis ARSEF 7405</name>
    <dbReference type="NCBI Taxonomy" id="392613"/>
    <lineage>
        <taxon>Eukaryota</taxon>
        <taxon>Fungi</taxon>
        <taxon>Dikarya</taxon>
        <taxon>Ascomycota</taxon>
        <taxon>Pezizomycotina</taxon>
        <taxon>Eurotiomycetes</taxon>
        <taxon>Eurotiomycetidae</taxon>
        <taxon>Onygenales</taxon>
        <taxon>Ascosphaeraceae</taxon>
        <taxon>Ascosphaera</taxon>
    </lineage>
</organism>
<evidence type="ECO:0000313" key="2">
    <source>
        <dbReference type="EMBL" id="KZZ90338.1"/>
    </source>
</evidence>
<name>A0A167XQ84_9EURO</name>
<feature type="region of interest" description="Disordered" evidence="1">
    <location>
        <begin position="99"/>
        <end position="134"/>
    </location>
</feature>
<dbReference type="EMBL" id="AZGZ01000017">
    <property type="protein sequence ID" value="KZZ90338.1"/>
    <property type="molecule type" value="Genomic_DNA"/>
</dbReference>